<evidence type="ECO:0000313" key="1">
    <source>
        <dbReference type="EMBL" id="KAJ4714044.1"/>
    </source>
</evidence>
<dbReference type="EMBL" id="CM051400">
    <property type="protein sequence ID" value="KAJ4714044.1"/>
    <property type="molecule type" value="Genomic_DNA"/>
</dbReference>
<name>A0ACC1XTJ8_MELAZ</name>
<sequence>MGKIKRLPEAVRNTVRSGIFLFDLTRVVEELVFNSLDAGATKVSVFVGVGTCYVKVMDNGSGICRDGLELVGERYATSKLHRLADVDASSTTFGFRGEALASIANVSLLEIITKAYGRPNGYRKVMKGSECLYLQIDNERTDVGTTVVARDLFYNQPVRRNYIQFSPKKVLHSVKKCVFRIALVHSQVSFNVVDIESEDELLITRSSASPLPLMMRSFGIENSGFLHEVNANDGVLKISGYISSPSASISIKDVQYVYINSQFVCKGPIHKLLNQLAASFYCLDSWKASNGSDKRKRSRFEACPTYILNLHCPHTLYDLNFEPSKTYVVFKDWKPVVTFVEKAIRTVWMKNIAFGESFSCAPDKVGEDEVWRKCENIILPGGDLFDADMSEDAVWELESSRFQNHQASLHLPSSPFKDLTEEDNDLFTEEHKKITFREFHKYTAEHEEENNEMEFFCQPDYSFRSLEGSVAECLPVVSQKVDHDPRTADNKFSSTDTYFLDNSFSAAGGSSIHVDGNLINSQQGKECLKVESDLSNELSESALSFDRDKFSNELEVSKDITNPFQQSCSLEGYWPFGGPSFVAEERHASSIGSFKHKRKQICWDERTDFVEADVSNQNFDLFSKSRWQSAASCSQQLPRLMMERDVPTDPFPQASSWDDGHFTNKIAPEGNSRLEAANYRPSADAKEKCKYSYDFTLRSPNQGKCTPASTGSDFNEYDHSNKDFYKFLQDCNLPDKCSLEHCDRLTDETQWLCSVSCSKNFGESERQRDQSRYQICEPNPIPKERSRRSHSAPPFHRHKRKYISLNHCSRVQCGKLGARTFNYAESSPEAGVLKHLQQSSGVCHINIEPSLVEDFEFSPRPYMKKSNTPLHMKETQKGEKSGQFECAQAHHAADVEDLISMEIPNSVGSGTKWRNSRPQTTNKTVSCNIHQEDTIIDISSGLLHLAGNSLIPESVQKNCFEDAKVLQQVDKKFIPVVAGGTLAVIDQHAADERIRLEELRQKVLSGEGKTVTYLDAEQELVLPEIGYQLLHNYAEQIKDWGWICNIHAHGSKSFKKNLNILHQQPTVATLFAVPCILGVNLSDADLLEFLQQLSDTDGSSTIPPSVLRVLNSKACRGAIMFGDSLLPSECALIVEELKQTSLCFQCAHGRPTTVPLVNLEALHKQIAQLGALNHKSSEPWHGLCHHGISLERASQRLSAARVTSMS</sequence>
<evidence type="ECO:0000313" key="2">
    <source>
        <dbReference type="Proteomes" id="UP001164539"/>
    </source>
</evidence>
<accession>A0ACC1XTJ8</accession>
<organism evidence="1 2">
    <name type="scientific">Melia azedarach</name>
    <name type="common">Chinaberry tree</name>
    <dbReference type="NCBI Taxonomy" id="155640"/>
    <lineage>
        <taxon>Eukaryota</taxon>
        <taxon>Viridiplantae</taxon>
        <taxon>Streptophyta</taxon>
        <taxon>Embryophyta</taxon>
        <taxon>Tracheophyta</taxon>
        <taxon>Spermatophyta</taxon>
        <taxon>Magnoliopsida</taxon>
        <taxon>eudicotyledons</taxon>
        <taxon>Gunneridae</taxon>
        <taxon>Pentapetalae</taxon>
        <taxon>rosids</taxon>
        <taxon>malvids</taxon>
        <taxon>Sapindales</taxon>
        <taxon>Meliaceae</taxon>
        <taxon>Melia</taxon>
    </lineage>
</organism>
<gene>
    <name evidence="1" type="ORF">OWV82_012582</name>
</gene>
<protein>
    <submittedName>
        <fullName evidence="1">DNA mismatch repair protein MLH3</fullName>
    </submittedName>
</protein>
<proteinExistence type="predicted"/>
<reference evidence="1 2" key="1">
    <citation type="journal article" date="2023" name="Science">
        <title>Complex scaffold remodeling in plant triterpene biosynthesis.</title>
        <authorList>
            <person name="De La Pena R."/>
            <person name="Hodgson H."/>
            <person name="Liu J.C."/>
            <person name="Stephenson M.J."/>
            <person name="Martin A.C."/>
            <person name="Owen C."/>
            <person name="Harkess A."/>
            <person name="Leebens-Mack J."/>
            <person name="Jimenez L.E."/>
            <person name="Osbourn A."/>
            <person name="Sattely E.S."/>
        </authorList>
    </citation>
    <scope>NUCLEOTIDE SEQUENCE [LARGE SCALE GENOMIC DNA]</scope>
    <source>
        <strain evidence="2">cv. JPN11</strain>
        <tissue evidence="1">Leaf</tissue>
    </source>
</reference>
<dbReference type="Proteomes" id="UP001164539">
    <property type="component" value="Chromosome 7"/>
</dbReference>
<comment type="caution">
    <text evidence="1">The sequence shown here is derived from an EMBL/GenBank/DDBJ whole genome shotgun (WGS) entry which is preliminary data.</text>
</comment>
<keyword evidence="2" id="KW-1185">Reference proteome</keyword>